<evidence type="ECO:0000259" key="1">
    <source>
        <dbReference type="Pfam" id="PF21821"/>
    </source>
</evidence>
<sequence length="424" mass="46634">MANKLRECLIAWEKEKGSGKWSVLAFDGVIREGHQGAVQVTSYPVDSGFMVSDHAIRQNRIIEINSITSNFSMSVATSRKSFAETFNELMTVVSAAQVGAPVYDLGQVGDGVFENDKGAIDNTYAQATKYGRTAYDNDSLNITIPYTSITLGTITNPLLTALGGQVSLEKVDETLEIIDKLNATGQLVHLVTMRGVRPNCVIRQYASDNDVSNAYSLPCTLVFEQLNVIDVPRSEIQVATKDSDGVAAAEVQTSVRKTNEGTQTYVNYSRSAKSQVLAADTPIKLTEGTQTYVNYSRSAKSQVLAADTPIKLTEEFTRKNHKEVPFSTKFATRFVHDGIEYTLGKVRYNYLMGCWVTALQWRVNGVYKTVASMPLVAGVDLVQQYHCGLPSLVAVNVLERGRDPEGSDSLRLYIIEDFQSLSRS</sequence>
<dbReference type="Pfam" id="PF21821">
    <property type="entry name" value="Dit_like"/>
    <property type="match status" value="1"/>
</dbReference>
<keyword evidence="3" id="KW-1185">Reference proteome</keyword>
<dbReference type="RefSeq" id="YP_010845220.1">
    <property type="nucleotide sequence ID" value="NC_079187.1"/>
</dbReference>
<reference evidence="2" key="1">
    <citation type="submission" date="2021-06" db="EMBL/GenBank/DDBJ databases">
        <authorList>
            <person name="Le T.D."/>
        </authorList>
    </citation>
    <scope>NUCLEOTIDE SEQUENCE</scope>
</reference>
<dbReference type="GeneID" id="80832372"/>
<dbReference type="KEGG" id="vg:80832372"/>
<organism evidence="2 3">
    <name type="scientific">Aeromonas phage pAh6.2TG</name>
    <dbReference type="NCBI Taxonomy" id="2849625"/>
    <lineage>
        <taxon>Viruses</taxon>
        <taxon>Duplodnaviria</taxon>
        <taxon>Heunggongvirae</taxon>
        <taxon>Uroviricota</taxon>
        <taxon>Caudoviricetes</taxon>
        <taxon>Chaseviridae</taxon>
        <taxon>Nefertitivirinae</taxon>
        <taxon>Phayathaivirus</taxon>
        <taxon>Phayathaivirus pAh62TG</taxon>
    </lineage>
</organism>
<dbReference type="InterPro" id="IPR048494">
    <property type="entry name" value="Dit-like_N"/>
</dbReference>
<proteinExistence type="predicted"/>
<dbReference type="EMBL" id="MZ336020">
    <property type="protein sequence ID" value="QWY14035.1"/>
    <property type="molecule type" value="Genomic_DNA"/>
</dbReference>
<evidence type="ECO:0000313" key="2">
    <source>
        <dbReference type="EMBL" id="QWY14035.1"/>
    </source>
</evidence>
<evidence type="ECO:0000313" key="3">
    <source>
        <dbReference type="Proteomes" id="UP000693898"/>
    </source>
</evidence>
<dbReference type="Proteomes" id="UP000693898">
    <property type="component" value="Segment"/>
</dbReference>
<accession>A0A8F3HN47</accession>
<name>A0A8F3HN47_9CAUD</name>
<protein>
    <recommendedName>
        <fullName evidence="1">Dit-like phage tail protein N-terminal domain-containing protein</fullName>
    </recommendedName>
</protein>
<feature type="domain" description="Dit-like phage tail protein N-terminal" evidence="1">
    <location>
        <begin position="26"/>
        <end position="235"/>
    </location>
</feature>